<evidence type="ECO:0000256" key="7">
    <source>
        <dbReference type="SAM" id="SignalP"/>
    </source>
</evidence>
<evidence type="ECO:0000313" key="10">
    <source>
        <dbReference type="Proteomes" id="UP000007648"/>
    </source>
</evidence>
<dbReference type="InterPro" id="IPR009003">
    <property type="entry name" value="Peptidase_S1_PA"/>
</dbReference>
<dbReference type="PROSITE" id="PS00135">
    <property type="entry name" value="TRYPSIN_SER"/>
    <property type="match status" value="1"/>
</dbReference>
<dbReference type="RefSeq" id="XP_031819171.1">
    <property type="nucleotide sequence ID" value="XM_031963311.1"/>
</dbReference>
<dbReference type="InterPro" id="IPR018114">
    <property type="entry name" value="TRYPSIN_HIS"/>
</dbReference>
<feature type="domain" description="Peptidase S1" evidence="8">
    <location>
        <begin position="37"/>
        <end position="261"/>
    </location>
</feature>
<name>G3VMR8_SARHA</name>
<feature type="chain" id="PRO_5003457757" evidence="7">
    <location>
        <begin position="32"/>
        <end position="263"/>
    </location>
</feature>
<proteinExistence type="inferred from homology"/>
<dbReference type="PROSITE" id="PS00134">
    <property type="entry name" value="TRYPSIN_HIS"/>
    <property type="match status" value="1"/>
</dbReference>
<protein>
    <submittedName>
        <fullName evidence="9">Kallikrein related peptidase 6</fullName>
    </submittedName>
</protein>
<comment type="similarity">
    <text evidence="1">Belongs to the peptidase S1 family. Snake venom subfamily.</text>
</comment>
<dbReference type="InterPro" id="IPR043504">
    <property type="entry name" value="Peptidase_S1_PA_chymotrypsin"/>
</dbReference>
<keyword evidence="3 6" id="KW-0378">Hydrolase</keyword>
<sequence length="263" mass="29178">MSRIPAGFHSAGITMELLTMFALILVTAAWAEERDKVVVGQNCGVREHPYQAALFYSNHLLCGGVLIHPQWVLTAAHCQKPKLQVLLGKHNIQQWEQSQQLSPAVQVIPHPAYDKMQHDNDIMLLKLPRPVALSSHVQPLNLPWESDCTDNSTSFCVISGWGKTDEEGHYPDTLQCASIHLVPHKTCQQAYPNQITSNMVCAGEKDSGKDSCQGDSGGPLVCQGRLRGLVSWGEVPCGSAQKPGVYTDVCRYRDWIRRTIRAR</sequence>
<keyword evidence="10" id="KW-1185">Reference proteome</keyword>
<dbReference type="GO" id="GO:0045171">
    <property type="term" value="C:intercellular bridge"/>
    <property type="evidence" value="ECO:0007669"/>
    <property type="project" value="Ensembl"/>
</dbReference>
<dbReference type="CDD" id="cd00190">
    <property type="entry name" value="Tryp_SPc"/>
    <property type="match status" value="1"/>
</dbReference>
<reference evidence="9" key="3">
    <citation type="submission" date="2025-09" db="UniProtKB">
        <authorList>
            <consortium name="Ensembl"/>
        </authorList>
    </citation>
    <scope>IDENTIFICATION</scope>
</reference>
<dbReference type="FunFam" id="2.40.10.10:FF:000010">
    <property type="entry name" value="Kallikrein related peptidase 11"/>
    <property type="match status" value="1"/>
</dbReference>
<dbReference type="GO" id="GO:0030141">
    <property type="term" value="C:secretory granule"/>
    <property type="evidence" value="ECO:0007669"/>
    <property type="project" value="TreeGrafter"/>
</dbReference>
<dbReference type="GO" id="GO:0001533">
    <property type="term" value="C:cornified envelope"/>
    <property type="evidence" value="ECO:0007669"/>
    <property type="project" value="Ensembl"/>
</dbReference>
<keyword evidence="5" id="KW-1015">Disulfide bond</keyword>
<dbReference type="GeneID" id="100932608"/>
<keyword evidence="2 6" id="KW-0645">Protease</keyword>
<dbReference type="GeneTree" id="ENSGT01030000234551"/>
<dbReference type="GO" id="GO:0005576">
    <property type="term" value="C:extracellular region"/>
    <property type="evidence" value="ECO:0007669"/>
    <property type="project" value="Ensembl"/>
</dbReference>
<dbReference type="KEGG" id="shr:100932608"/>
<keyword evidence="4 6" id="KW-0720">Serine protease</keyword>
<dbReference type="FunFam" id="2.40.10.10:FF:000021">
    <property type="entry name" value="Kallikrein 1"/>
    <property type="match status" value="1"/>
</dbReference>
<dbReference type="PANTHER" id="PTHR24271:SF19">
    <property type="entry name" value="KALLIKREIN-6"/>
    <property type="match status" value="1"/>
</dbReference>
<dbReference type="CTD" id="5653"/>
<feature type="signal peptide" evidence="7">
    <location>
        <begin position="1"/>
        <end position="31"/>
    </location>
</feature>
<dbReference type="InParanoid" id="G3VMR8"/>
<dbReference type="GO" id="GO:0005654">
    <property type="term" value="C:nucleoplasm"/>
    <property type="evidence" value="ECO:0007669"/>
    <property type="project" value="Ensembl"/>
</dbReference>
<keyword evidence="7" id="KW-0732">Signal</keyword>
<reference evidence="9 10" key="1">
    <citation type="journal article" date="2011" name="Proc. Natl. Acad. Sci. U.S.A.">
        <title>Genetic diversity and population structure of the endangered marsupial Sarcophilus harrisii (Tasmanian devil).</title>
        <authorList>
            <person name="Miller W."/>
            <person name="Hayes V.M."/>
            <person name="Ratan A."/>
            <person name="Petersen D.C."/>
            <person name="Wittekindt N.E."/>
            <person name="Miller J."/>
            <person name="Walenz B."/>
            <person name="Knight J."/>
            <person name="Qi J."/>
            <person name="Zhao F."/>
            <person name="Wang Q."/>
            <person name="Bedoya-Reina O.C."/>
            <person name="Katiyar N."/>
            <person name="Tomsho L.P."/>
            <person name="Kasson L.M."/>
            <person name="Hardie R.A."/>
            <person name="Woodbridge P."/>
            <person name="Tindall E.A."/>
            <person name="Bertelsen M.F."/>
            <person name="Dixon D."/>
            <person name="Pyecroft S."/>
            <person name="Helgen K.M."/>
            <person name="Lesk A.M."/>
            <person name="Pringle T.H."/>
            <person name="Patterson N."/>
            <person name="Zhang Y."/>
            <person name="Kreiss A."/>
            <person name="Woods G.M."/>
            <person name="Jones M.E."/>
            <person name="Schuster S.C."/>
        </authorList>
    </citation>
    <scope>NUCLEOTIDE SEQUENCE [LARGE SCALE GENOMIC DNA]</scope>
</reference>
<evidence type="ECO:0000256" key="4">
    <source>
        <dbReference type="ARBA" id="ARBA00022825"/>
    </source>
</evidence>
<dbReference type="Pfam" id="PF00089">
    <property type="entry name" value="Trypsin"/>
    <property type="match status" value="1"/>
</dbReference>
<reference evidence="9" key="2">
    <citation type="submission" date="2025-08" db="UniProtKB">
        <authorList>
            <consortium name="Ensembl"/>
        </authorList>
    </citation>
    <scope>IDENTIFICATION</scope>
</reference>
<dbReference type="InterPro" id="IPR001254">
    <property type="entry name" value="Trypsin_dom"/>
</dbReference>
<dbReference type="PROSITE" id="PS50240">
    <property type="entry name" value="TRYPSIN_DOM"/>
    <property type="match status" value="1"/>
</dbReference>
<evidence type="ECO:0000313" key="9">
    <source>
        <dbReference type="Ensembl" id="ENSSHAP00000004473.1"/>
    </source>
</evidence>
<dbReference type="Gene3D" id="2.40.10.10">
    <property type="entry name" value="Trypsin-like serine proteases"/>
    <property type="match status" value="2"/>
</dbReference>
<dbReference type="AlphaFoldDB" id="G3VMR8"/>
<evidence type="ECO:0000256" key="6">
    <source>
        <dbReference type="RuleBase" id="RU363034"/>
    </source>
</evidence>
<evidence type="ECO:0000256" key="2">
    <source>
        <dbReference type="ARBA" id="ARBA00022670"/>
    </source>
</evidence>
<dbReference type="SUPFAM" id="SSF50494">
    <property type="entry name" value="Trypsin-like serine proteases"/>
    <property type="match status" value="1"/>
</dbReference>
<dbReference type="Ensembl" id="ENSSHAT00000004519.2">
    <property type="protein sequence ID" value="ENSSHAP00000004473.1"/>
    <property type="gene ID" value="ENSSHAG00000003933.2"/>
</dbReference>
<dbReference type="Proteomes" id="UP000007648">
    <property type="component" value="Unassembled WGS sequence"/>
</dbReference>
<dbReference type="PRINTS" id="PR00722">
    <property type="entry name" value="CHYMOTRYPSIN"/>
</dbReference>
<organism evidence="9 10">
    <name type="scientific">Sarcophilus harrisii</name>
    <name type="common">Tasmanian devil</name>
    <name type="synonym">Sarcophilus laniarius</name>
    <dbReference type="NCBI Taxonomy" id="9305"/>
    <lineage>
        <taxon>Eukaryota</taxon>
        <taxon>Metazoa</taxon>
        <taxon>Chordata</taxon>
        <taxon>Craniata</taxon>
        <taxon>Vertebrata</taxon>
        <taxon>Euteleostomi</taxon>
        <taxon>Mammalia</taxon>
        <taxon>Metatheria</taxon>
        <taxon>Dasyuromorphia</taxon>
        <taxon>Dasyuridae</taxon>
        <taxon>Sarcophilus</taxon>
    </lineage>
</organism>
<dbReference type="FunCoup" id="G3VMR8">
    <property type="interactions" value="62"/>
</dbReference>
<dbReference type="OrthoDB" id="10059102at2759"/>
<evidence type="ECO:0000256" key="3">
    <source>
        <dbReference type="ARBA" id="ARBA00022801"/>
    </source>
</evidence>
<dbReference type="GO" id="GO:0031965">
    <property type="term" value="C:nuclear membrane"/>
    <property type="evidence" value="ECO:0007669"/>
    <property type="project" value="Ensembl"/>
</dbReference>
<gene>
    <name evidence="9" type="primary">KLK6</name>
</gene>
<accession>G3VMR8</accession>
<dbReference type="InterPro" id="IPR001314">
    <property type="entry name" value="Peptidase_S1A"/>
</dbReference>
<dbReference type="SMART" id="SM00020">
    <property type="entry name" value="Tryp_SPc"/>
    <property type="match status" value="1"/>
</dbReference>
<dbReference type="GO" id="GO:0004252">
    <property type="term" value="F:serine-type endopeptidase activity"/>
    <property type="evidence" value="ECO:0007669"/>
    <property type="project" value="Ensembl"/>
</dbReference>
<dbReference type="PANTHER" id="PTHR24271">
    <property type="entry name" value="KALLIKREIN-RELATED"/>
    <property type="match status" value="1"/>
</dbReference>
<dbReference type="InterPro" id="IPR033116">
    <property type="entry name" value="TRYPSIN_SER"/>
</dbReference>
<evidence type="ECO:0000256" key="5">
    <source>
        <dbReference type="ARBA" id="ARBA00023157"/>
    </source>
</evidence>
<evidence type="ECO:0000259" key="8">
    <source>
        <dbReference type="PROSITE" id="PS50240"/>
    </source>
</evidence>
<dbReference type="GO" id="GO:0045745">
    <property type="term" value="P:positive regulation of G protein-coupled receptor signaling pathway"/>
    <property type="evidence" value="ECO:0007669"/>
    <property type="project" value="Ensembl"/>
</dbReference>
<dbReference type="GO" id="GO:0006508">
    <property type="term" value="P:proteolysis"/>
    <property type="evidence" value="ECO:0007669"/>
    <property type="project" value="UniProtKB-KW"/>
</dbReference>
<evidence type="ECO:0000256" key="1">
    <source>
        <dbReference type="ARBA" id="ARBA00009228"/>
    </source>
</evidence>